<evidence type="ECO:0000313" key="2">
    <source>
        <dbReference type="Proteomes" id="UP000316714"/>
    </source>
</evidence>
<proteinExistence type="predicted"/>
<dbReference type="RefSeq" id="WP_146561743.1">
    <property type="nucleotide sequence ID" value="NZ_SIHJ01000001.1"/>
</dbReference>
<evidence type="ECO:0000313" key="1">
    <source>
        <dbReference type="EMBL" id="TWT35510.1"/>
    </source>
</evidence>
<comment type="caution">
    <text evidence="1">The sequence shown here is derived from an EMBL/GenBank/DDBJ whole genome shotgun (WGS) entry which is preliminary data.</text>
</comment>
<keyword evidence="2" id="KW-1185">Reference proteome</keyword>
<name>A0A5C5VBY0_9BACT</name>
<dbReference type="Proteomes" id="UP000316714">
    <property type="component" value="Unassembled WGS sequence"/>
</dbReference>
<reference evidence="1 2" key="1">
    <citation type="submission" date="2019-02" db="EMBL/GenBank/DDBJ databases">
        <title>Deep-cultivation of Planctomycetes and their phenomic and genomic characterization uncovers novel biology.</title>
        <authorList>
            <person name="Wiegand S."/>
            <person name="Jogler M."/>
            <person name="Boedeker C."/>
            <person name="Pinto D."/>
            <person name="Vollmers J."/>
            <person name="Rivas-Marin E."/>
            <person name="Kohn T."/>
            <person name="Peeters S.H."/>
            <person name="Heuer A."/>
            <person name="Rast P."/>
            <person name="Oberbeckmann S."/>
            <person name="Bunk B."/>
            <person name="Jeske O."/>
            <person name="Meyerdierks A."/>
            <person name="Storesund J.E."/>
            <person name="Kallscheuer N."/>
            <person name="Luecker S."/>
            <person name="Lage O.M."/>
            <person name="Pohl T."/>
            <person name="Merkel B.J."/>
            <person name="Hornburger P."/>
            <person name="Mueller R.-W."/>
            <person name="Bruemmer F."/>
            <person name="Labrenz M."/>
            <person name="Spormann A.M."/>
            <person name="Op Den Camp H."/>
            <person name="Overmann J."/>
            <person name="Amann R."/>
            <person name="Jetten M.S.M."/>
            <person name="Mascher T."/>
            <person name="Medema M.H."/>
            <person name="Devos D.P."/>
            <person name="Kaster A.-K."/>
            <person name="Ovreas L."/>
            <person name="Rohde M."/>
            <person name="Galperin M.Y."/>
            <person name="Jogler C."/>
        </authorList>
    </citation>
    <scope>NUCLEOTIDE SEQUENCE [LARGE SCALE GENOMIC DNA]</scope>
    <source>
        <strain evidence="1 2">KOR34</strain>
    </source>
</reference>
<gene>
    <name evidence="1" type="ORF">KOR34_04030</name>
</gene>
<accession>A0A5C5VBY0</accession>
<dbReference type="EMBL" id="SIHJ01000001">
    <property type="protein sequence ID" value="TWT35510.1"/>
    <property type="molecule type" value="Genomic_DNA"/>
</dbReference>
<dbReference type="AlphaFoldDB" id="A0A5C5VBY0"/>
<sequence>MTSYGFIRATACLLGLAAAVSPHDLLAHGGGGDIALFSTNGQADVGFAILDDDDDQQLVFDPNENVFSSVLLPQATNPVVPWDFGSPEPGFDADEGTLPASAEITVNLLQLSYWDGAGAVSFSTPAGVNGGVAPQPMQSFPDGGFHSHPLFGVEGATTPAAGVYVGKLTISVDGLTDSDPYYMVSLIADGVTGIADPDLQVEAAEAIGELVRNYASDPIGAPAPVYGGVDYTYYANAVEHVRDLAAVPAPGAVALAAWAAPVLLRRRRRG</sequence>
<dbReference type="OrthoDB" id="275588at2"/>
<protein>
    <submittedName>
        <fullName evidence="1">Uncharacterized protein</fullName>
    </submittedName>
</protein>
<organism evidence="1 2">
    <name type="scientific">Posidoniimonas corsicana</name>
    <dbReference type="NCBI Taxonomy" id="1938618"/>
    <lineage>
        <taxon>Bacteria</taxon>
        <taxon>Pseudomonadati</taxon>
        <taxon>Planctomycetota</taxon>
        <taxon>Planctomycetia</taxon>
        <taxon>Pirellulales</taxon>
        <taxon>Lacipirellulaceae</taxon>
        <taxon>Posidoniimonas</taxon>
    </lineage>
</organism>